<keyword evidence="3" id="KW-0804">Transcription</keyword>
<reference evidence="7" key="1">
    <citation type="journal article" date="2018" name="DNA Res.">
        <title>Multiple hybrid de novo genome assembly of finger millet, an orphan allotetraploid crop.</title>
        <authorList>
            <person name="Hatakeyama M."/>
            <person name="Aluri S."/>
            <person name="Balachadran M.T."/>
            <person name="Sivarajan S.R."/>
            <person name="Patrignani A."/>
            <person name="Gruter S."/>
            <person name="Poveda L."/>
            <person name="Shimizu-Inatsugi R."/>
            <person name="Baeten J."/>
            <person name="Francoijs K.J."/>
            <person name="Nataraja K.N."/>
            <person name="Reddy Y.A.N."/>
            <person name="Phadnis S."/>
            <person name="Ravikumar R.L."/>
            <person name="Schlapbach R."/>
            <person name="Sreeman S.M."/>
            <person name="Shimizu K.K."/>
        </authorList>
    </citation>
    <scope>NUCLEOTIDE SEQUENCE</scope>
</reference>
<organism evidence="7 8">
    <name type="scientific">Eleusine coracana subsp. coracana</name>
    <dbReference type="NCBI Taxonomy" id="191504"/>
    <lineage>
        <taxon>Eukaryota</taxon>
        <taxon>Viridiplantae</taxon>
        <taxon>Streptophyta</taxon>
        <taxon>Embryophyta</taxon>
        <taxon>Tracheophyta</taxon>
        <taxon>Spermatophyta</taxon>
        <taxon>Magnoliopsida</taxon>
        <taxon>Liliopsida</taxon>
        <taxon>Poales</taxon>
        <taxon>Poaceae</taxon>
        <taxon>PACMAD clade</taxon>
        <taxon>Chloridoideae</taxon>
        <taxon>Cynodonteae</taxon>
        <taxon>Eleusininae</taxon>
        <taxon>Eleusine</taxon>
    </lineage>
</organism>
<gene>
    <name evidence="7" type="primary">ga04078</name>
    <name evidence="7" type="ORF">PR202_ga04078</name>
</gene>
<feature type="domain" description="NAC" evidence="6">
    <location>
        <begin position="1"/>
        <end position="69"/>
    </location>
</feature>
<evidence type="ECO:0000256" key="2">
    <source>
        <dbReference type="ARBA" id="ARBA00023125"/>
    </source>
</evidence>
<proteinExistence type="predicted"/>
<evidence type="ECO:0000313" key="7">
    <source>
        <dbReference type="EMBL" id="GJM88058.1"/>
    </source>
</evidence>
<evidence type="ECO:0000259" key="6">
    <source>
        <dbReference type="PROSITE" id="PS51005"/>
    </source>
</evidence>
<keyword evidence="1" id="KW-0805">Transcription regulation</keyword>
<keyword evidence="4" id="KW-0539">Nucleus</keyword>
<dbReference type="InterPro" id="IPR003441">
    <property type="entry name" value="NAC-dom"/>
</dbReference>
<protein>
    <recommendedName>
        <fullName evidence="6">NAC domain-containing protein</fullName>
    </recommendedName>
</protein>
<dbReference type="Proteomes" id="UP001054889">
    <property type="component" value="Unassembled WGS sequence"/>
</dbReference>
<dbReference type="SUPFAM" id="SSF101941">
    <property type="entry name" value="NAC domain"/>
    <property type="match status" value="1"/>
</dbReference>
<comment type="caution">
    <text evidence="7">The sequence shown here is derived from an EMBL/GenBank/DDBJ whole genome shotgun (WGS) entry which is preliminary data.</text>
</comment>
<dbReference type="GO" id="GO:0006355">
    <property type="term" value="P:regulation of DNA-templated transcription"/>
    <property type="evidence" value="ECO:0007669"/>
    <property type="project" value="InterPro"/>
</dbReference>
<evidence type="ECO:0000256" key="5">
    <source>
        <dbReference type="SAM" id="MobiDB-lite"/>
    </source>
</evidence>
<dbReference type="GO" id="GO:0003677">
    <property type="term" value="F:DNA binding"/>
    <property type="evidence" value="ECO:0007669"/>
    <property type="project" value="UniProtKB-KW"/>
</dbReference>
<keyword evidence="2" id="KW-0238">DNA-binding</keyword>
<keyword evidence="8" id="KW-1185">Reference proteome</keyword>
<dbReference type="EMBL" id="BQKI01000002">
    <property type="protein sequence ID" value="GJM88058.1"/>
    <property type="molecule type" value="Genomic_DNA"/>
</dbReference>
<dbReference type="AlphaFoldDB" id="A0AAV5BR23"/>
<sequence length="93" mass="10297">MSRCVEGGGTWHGSSKRKPVGNHEGYRQGFEYWAPGDQKTVWIMEEFVSSLEAATDARGVKVVCEVYHSLTGARILSLYDIPRFKAFGGTVQA</sequence>
<dbReference type="PROSITE" id="PS51005">
    <property type="entry name" value="NAC"/>
    <property type="match status" value="1"/>
</dbReference>
<reference evidence="7" key="2">
    <citation type="submission" date="2021-12" db="EMBL/GenBank/DDBJ databases">
        <title>Resequencing data analysis of finger millet.</title>
        <authorList>
            <person name="Hatakeyama M."/>
            <person name="Aluri S."/>
            <person name="Balachadran M.T."/>
            <person name="Sivarajan S.R."/>
            <person name="Poveda L."/>
            <person name="Shimizu-Inatsugi R."/>
            <person name="Schlapbach R."/>
            <person name="Sreeman S.M."/>
            <person name="Shimizu K.K."/>
        </authorList>
    </citation>
    <scope>NUCLEOTIDE SEQUENCE</scope>
</reference>
<evidence type="ECO:0000256" key="4">
    <source>
        <dbReference type="ARBA" id="ARBA00023242"/>
    </source>
</evidence>
<dbReference type="Gene3D" id="2.170.150.80">
    <property type="entry name" value="NAC domain"/>
    <property type="match status" value="1"/>
</dbReference>
<evidence type="ECO:0000256" key="3">
    <source>
        <dbReference type="ARBA" id="ARBA00023163"/>
    </source>
</evidence>
<evidence type="ECO:0000313" key="8">
    <source>
        <dbReference type="Proteomes" id="UP001054889"/>
    </source>
</evidence>
<dbReference type="InterPro" id="IPR036093">
    <property type="entry name" value="NAC_dom_sf"/>
</dbReference>
<accession>A0AAV5BR23</accession>
<feature type="region of interest" description="Disordered" evidence="5">
    <location>
        <begin position="1"/>
        <end position="22"/>
    </location>
</feature>
<feature type="compositionally biased region" description="Gly residues" evidence="5">
    <location>
        <begin position="1"/>
        <end position="11"/>
    </location>
</feature>
<name>A0AAV5BR23_ELECO</name>
<evidence type="ECO:0000256" key="1">
    <source>
        <dbReference type="ARBA" id="ARBA00023015"/>
    </source>
</evidence>